<dbReference type="InterPro" id="IPR001387">
    <property type="entry name" value="Cro/C1-type_HTH"/>
</dbReference>
<reference evidence="6 7" key="1">
    <citation type="journal article" date="2015" name="Front. Microbiol.">
        <title>Genetic determinants of heat resistance in Escherichia coli.</title>
        <authorList>
            <person name="Mercer R.G."/>
            <person name="Zheng J."/>
            <person name="Garcia-Hernandez R."/>
            <person name="Ruan L."/>
            <person name="Ganzle M.G."/>
            <person name="McMullen L.M."/>
        </authorList>
    </citation>
    <scope>NUCLEOTIDE SEQUENCE [LARGE SCALE GENOMIC DNA]</scope>
    <source>
        <strain evidence="6 7">AW1.3</strain>
    </source>
</reference>
<evidence type="ECO:0000256" key="2">
    <source>
        <dbReference type="ARBA" id="ARBA00023125"/>
    </source>
</evidence>
<evidence type="ECO:0000256" key="1">
    <source>
        <dbReference type="ARBA" id="ARBA00023015"/>
    </source>
</evidence>
<dbReference type="PANTHER" id="PTHR40661">
    <property type="match status" value="1"/>
</dbReference>
<feature type="domain" description="HTH cro/C1-type" evidence="5">
    <location>
        <begin position="10"/>
        <end position="63"/>
    </location>
</feature>
<dbReference type="SUPFAM" id="SSF47413">
    <property type="entry name" value="lambda repressor-like DNA-binding domains"/>
    <property type="match status" value="1"/>
</dbReference>
<dbReference type="PATRIC" id="fig|562.7813.peg.2399"/>
<gene>
    <name evidence="6" type="ORF">ACU57_01160</name>
</gene>
<dbReference type="PANTHER" id="PTHR40661:SF2">
    <property type="entry name" value="HTH-TYPE TRANSCRIPTIONAL REGULATOR PRTR"/>
    <property type="match status" value="1"/>
</dbReference>
<protein>
    <submittedName>
        <fullName evidence="6">Repressor</fullName>
    </submittedName>
</protein>
<evidence type="ECO:0000256" key="3">
    <source>
        <dbReference type="ARBA" id="ARBA00023163"/>
    </source>
</evidence>
<dbReference type="CDD" id="cd00093">
    <property type="entry name" value="HTH_XRE"/>
    <property type="match status" value="1"/>
</dbReference>
<keyword evidence="2" id="KW-0238">DNA-binding</keyword>
<evidence type="ECO:0000313" key="6">
    <source>
        <dbReference type="EMBL" id="KPO19583.1"/>
    </source>
</evidence>
<dbReference type="InterPro" id="IPR036286">
    <property type="entry name" value="LexA/Signal_pep-like_sf"/>
</dbReference>
<evidence type="ECO:0000259" key="5">
    <source>
        <dbReference type="PROSITE" id="PS50943"/>
    </source>
</evidence>
<dbReference type="Gene3D" id="2.10.109.10">
    <property type="entry name" value="Umud Fragment, subunit A"/>
    <property type="match status" value="1"/>
</dbReference>
<proteinExistence type="predicted"/>
<evidence type="ECO:0000313" key="7">
    <source>
        <dbReference type="Proteomes" id="UP000050556"/>
    </source>
</evidence>
<dbReference type="RefSeq" id="WP_054623296.1">
    <property type="nucleotide sequence ID" value="NZ_LDYI01000017.1"/>
</dbReference>
<dbReference type="SUPFAM" id="SSF51306">
    <property type="entry name" value="LexA/Signal peptidase"/>
    <property type="match status" value="1"/>
</dbReference>
<feature type="region of interest" description="Disordered" evidence="4">
    <location>
        <begin position="67"/>
        <end position="90"/>
    </location>
</feature>
<dbReference type="InterPro" id="IPR010982">
    <property type="entry name" value="Lambda_DNA-bd_dom_sf"/>
</dbReference>
<dbReference type="Pfam" id="PF00717">
    <property type="entry name" value="Peptidase_S24"/>
    <property type="match status" value="1"/>
</dbReference>
<dbReference type="SMART" id="SM00530">
    <property type="entry name" value="HTH_XRE"/>
    <property type="match status" value="1"/>
</dbReference>
<dbReference type="InterPro" id="IPR039418">
    <property type="entry name" value="LexA-like"/>
</dbReference>
<dbReference type="GO" id="GO:0003677">
    <property type="term" value="F:DNA binding"/>
    <property type="evidence" value="ECO:0007669"/>
    <property type="project" value="UniProtKB-KW"/>
</dbReference>
<dbReference type="Proteomes" id="UP000050556">
    <property type="component" value="Unassembled WGS sequence"/>
</dbReference>
<name>A0A0P7Q6D2_ECOLX</name>
<dbReference type="AlphaFoldDB" id="A0A0P7Q6D2"/>
<organism evidence="6 7">
    <name type="scientific">Escherichia coli</name>
    <dbReference type="NCBI Taxonomy" id="562"/>
    <lineage>
        <taxon>Bacteria</taxon>
        <taxon>Pseudomonadati</taxon>
        <taxon>Pseudomonadota</taxon>
        <taxon>Gammaproteobacteria</taxon>
        <taxon>Enterobacterales</taxon>
        <taxon>Enterobacteriaceae</taxon>
        <taxon>Escherichia</taxon>
    </lineage>
</organism>
<comment type="caution">
    <text evidence="6">The sequence shown here is derived from an EMBL/GenBank/DDBJ whole genome shotgun (WGS) entry which is preliminary data.</text>
</comment>
<sequence length="243" mass="27238">MKLDTFSQRLTYAMDQAGFTQASLGNAVGMSQPSVWKLTSGKTRNTRKLFEISKVLGVRTEWLSDGTGPMRDEGVEPYDPKSSIPHESTWGCLDPWDGETPLRGDEVEIPYLKDIEFACGDGRVIDEDHNGFMLRFSKSTLRRVGANSDGSGVVCFPARGNSMEPNIPDGTTVAVNTNDKKIVDGKIYAINENGWKRIKILFRTGPDKVSIRSFNSLEYPQEEKNLSDIEIIGRIFWWSVVDY</sequence>
<dbReference type="CDD" id="cd06529">
    <property type="entry name" value="S24_LexA-like"/>
    <property type="match status" value="1"/>
</dbReference>
<accession>A0A0P7Q6D2</accession>
<dbReference type="Gene3D" id="1.10.260.40">
    <property type="entry name" value="lambda repressor-like DNA-binding domains"/>
    <property type="match status" value="1"/>
</dbReference>
<dbReference type="EMBL" id="LDYI01000017">
    <property type="protein sequence ID" value="KPO19583.1"/>
    <property type="molecule type" value="Genomic_DNA"/>
</dbReference>
<keyword evidence="1" id="KW-0805">Transcription regulation</keyword>
<keyword evidence="3" id="KW-0804">Transcription</keyword>
<dbReference type="InterPro" id="IPR015927">
    <property type="entry name" value="Peptidase_S24_S26A/B/C"/>
</dbReference>
<dbReference type="PROSITE" id="PS50943">
    <property type="entry name" value="HTH_CROC1"/>
    <property type="match status" value="1"/>
</dbReference>
<evidence type="ECO:0000256" key="4">
    <source>
        <dbReference type="SAM" id="MobiDB-lite"/>
    </source>
</evidence>